<evidence type="ECO:0000256" key="1">
    <source>
        <dbReference type="ARBA" id="ARBA00004413"/>
    </source>
</evidence>
<keyword evidence="12" id="KW-0969">Cilium</keyword>
<proteinExistence type="inferred from homology"/>
<evidence type="ECO:0000256" key="10">
    <source>
        <dbReference type="ARBA" id="ARBA00023225"/>
    </source>
</evidence>
<dbReference type="OrthoDB" id="2968361at2"/>
<evidence type="ECO:0000256" key="6">
    <source>
        <dbReference type="ARBA" id="ARBA00022500"/>
    </source>
</evidence>
<dbReference type="Pfam" id="PF02050">
    <property type="entry name" value="FliJ"/>
    <property type="match status" value="1"/>
</dbReference>
<evidence type="ECO:0000256" key="5">
    <source>
        <dbReference type="ARBA" id="ARBA00022475"/>
    </source>
</evidence>
<evidence type="ECO:0000313" key="12">
    <source>
        <dbReference type="EMBL" id="PXW88608.1"/>
    </source>
</evidence>
<evidence type="ECO:0000256" key="2">
    <source>
        <dbReference type="ARBA" id="ARBA00010004"/>
    </source>
</evidence>
<keyword evidence="11" id="KW-0175">Coiled coil</keyword>
<reference evidence="12 13" key="1">
    <citation type="submission" date="2018-05" db="EMBL/GenBank/DDBJ databases">
        <title>Genomic Encyclopedia of Type Strains, Phase IV (KMG-IV): sequencing the most valuable type-strain genomes for metagenomic binning, comparative biology and taxonomic classification.</title>
        <authorList>
            <person name="Goeker M."/>
        </authorList>
    </citation>
    <scope>NUCLEOTIDE SEQUENCE [LARGE SCALE GENOMIC DNA]</scope>
    <source>
        <strain evidence="12 13">DSM 28556</strain>
    </source>
</reference>
<dbReference type="Gene3D" id="1.10.287.1700">
    <property type="match status" value="1"/>
</dbReference>
<keyword evidence="13" id="KW-1185">Reference proteome</keyword>
<name>A0A2V3W650_9BACI</name>
<dbReference type="GO" id="GO:0044781">
    <property type="term" value="P:bacterial-type flagellum organization"/>
    <property type="evidence" value="ECO:0007669"/>
    <property type="project" value="UniProtKB-KW"/>
</dbReference>
<dbReference type="GO" id="GO:0005886">
    <property type="term" value="C:plasma membrane"/>
    <property type="evidence" value="ECO:0007669"/>
    <property type="project" value="UniProtKB-SubCell"/>
</dbReference>
<evidence type="ECO:0000256" key="3">
    <source>
        <dbReference type="ARBA" id="ARBA00020392"/>
    </source>
</evidence>
<keyword evidence="8" id="KW-0653">Protein transport</keyword>
<keyword evidence="5" id="KW-1003">Cell membrane</keyword>
<keyword evidence="6" id="KW-0145">Chemotaxis</keyword>
<accession>A0A2V3W650</accession>
<keyword evidence="9" id="KW-0472">Membrane</keyword>
<feature type="coiled-coil region" evidence="11">
    <location>
        <begin position="73"/>
        <end position="107"/>
    </location>
</feature>
<keyword evidence="12" id="KW-0966">Cell projection</keyword>
<sequence>MSQTAVLHKILHVREQEKKDAQMEQISARNYFEEVATQLYSELKTKEQAEQTLDNYMQASSAITKIKEQSLYIHALNKKIMVLQQQVQQARKQMEDKQEILTEAHVEVKKIETMIGHREKEIIAHKEKLESMMMDEISIRQFNTQVQNR</sequence>
<dbReference type="RefSeq" id="WP_110394446.1">
    <property type="nucleotide sequence ID" value="NZ_JADIJL010000015.1"/>
</dbReference>
<evidence type="ECO:0000256" key="11">
    <source>
        <dbReference type="SAM" id="Coils"/>
    </source>
</evidence>
<dbReference type="InterPro" id="IPR012823">
    <property type="entry name" value="Flagell_FliJ"/>
</dbReference>
<keyword evidence="7" id="KW-1005">Bacterial flagellum biogenesis</keyword>
<keyword evidence="4" id="KW-0813">Transport</keyword>
<dbReference type="AlphaFoldDB" id="A0A2V3W650"/>
<keyword evidence="12" id="KW-0282">Flagellum</keyword>
<comment type="subcellular location">
    <subcellularLocation>
        <location evidence="1">Cell membrane</location>
        <topology evidence="1">Peripheral membrane protein</topology>
        <orientation evidence="1">Cytoplasmic side</orientation>
    </subcellularLocation>
</comment>
<dbReference type="GO" id="GO:0009288">
    <property type="term" value="C:bacterial-type flagellum"/>
    <property type="evidence" value="ECO:0007669"/>
    <property type="project" value="InterPro"/>
</dbReference>
<dbReference type="Proteomes" id="UP000247978">
    <property type="component" value="Unassembled WGS sequence"/>
</dbReference>
<protein>
    <recommendedName>
        <fullName evidence="3">Flagellar FliJ protein</fullName>
    </recommendedName>
</protein>
<dbReference type="InterPro" id="IPR053716">
    <property type="entry name" value="Flag_assembly_chemotaxis_eff"/>
</dbReference>
<evidence type="ECO:0000256" key="4">
    <source>
        <dbReference type="ARBA" id="ARBA00022448"/>
    </source>
</evidence>
<dbReference type="NCBIfam" id="TIGR02473">
    <property type="entry name" value="flagell_FliJ"/>
    <property type="match status" value="1"/>
</dbReference>
<dbReference type="GO" id="GO:0015031">
    <property type="term" value="P:protein transport"/>
    <property type="evidence" value="ECO:0007669"/>
    <property type="project" value="UniProtKB-KW"/>
</dbReference>
<evidence type="ECO:0000256" key="9">
    <source>
        <dbReference type="ARBA" id="ARBA00023136"/>
    </source>
</evidence>
<comment type="similarity">
    <text evidence="2">Belongs to the FliJ family.</text>
</comment>
<keyword evidence="10" id="KW-1006">Bacterial flagellum protein export</keyword>
<gene>
    <name evidence="12" type="ORF">DFR56_103113</name>
</gene>
<evidence type="ECO:0000313" key="13">
    <source>
        <dbReference type="Proteomes" id="UP000247978"/>
    </source>
</evidence>
<comment type="caution">
    <text evidence="12">The sequence shown here is derived from an EMBL/GenBank/DDBJ whole genome shotgun (WGS) entry which is preliminary data.</text>
</comment>
<organism evidence="12 13">
    <name type="scientific">Pseudogracilibacillus auburnensis</name>
    <dbReference type="NCBI Taxonomy" id="1494959"/>
    <lineage>
        <taxon>Bacteria</taxon>
        <taxon>Bacillati</taxon>
        <taxon>Bacillota</taxon>
        <taxon>Bacilli</taxon>
        <taxon>Bacillales</taxon>
        <taxon>Bacillaceae</taxon>
        <taxon>Pseudogracilibacillus</taxon>
    </lineage>
</organism>
<dbReference type="GO" id="GO:0071973">
    <property type="term" value="P:bacterial-type flagellum-dependent cell motility"/>
    <property type="evidence" value="ECO:0007669"/>
    <property type="project" value="InterPro"/>
</dbReference>
<dbReference type="EMBL" id="QJJQ01000003">
    <property type="protein sequence ID" value="PXW88608.1"/>
    <property type="molecule type" value="Genomic_DNA"/>
</dbReference>
<evidence type="ECO:0000256" key="7">
    <source>
        <dbReference type="ARBA" id="ARBA00022795"/>
    </source>
</evidence>
<evidence type="ECO:0000256" key="8">
    <source>
        <dbReference type="ARBA" id="ARBA00022927"/>
    </source>
</evidence>
<dbReference type="GO" id="GO:0006935">
    <property type="term" value="P:chemotaxis"/>
    <property type="evidence" value="ECO:0007669"/>
    <property type="project" value="UniProtKB-KW"/>
</dbReference>